<feature type="domain" description="Type I restriction modification DNA specificity" evidence="6">
    <location>
        <begin position="61"/>
        <end position="163"/>
    </location>
</feature>
<dbReference type="SUPFAM" id="SSF116734">
    <property type="entry name" value="DNA methylase specificity domain"/>
    <property type="match status" value="2"/>
</dbReference>
<evidence type="ECO:0000256" key="5">
    <source>
        <dbReference type="SAM" id="Coils"/>
    </source>
</evidence>
<dbReference type="EMBL" id="BNDZ01000003">
    <property type="protein sequence ID" value="GHI44830.1"/>
    <property type="molecule type" value="Genomic_DNA"/>
</dbReference>
<feature type="coiled-coil region" evidence="5">
    <location>
        <begin position="358"/>
        <end position="385"/>
    </location>
</feature>
<evidence type="ECO:0000256" key="2">
    <source>
        <dbReference type="ARBA" id="ARBA00022747"/>
    </source>
</evidence>
<reference evidence="7" key="1">
    <citation type="submission" date="2022-09" db="EMBL/GenBank/DDBJ databases">
        <title>Whole genome shotgun sequence of Streptomyces albidoflavus NBRC 12854.</title>
        <authorList>
            <person name="Komaki H."/>
            <person name="Tamura T."/>
        </authorList>
    </citation>
    <scope>NUCLEOTIDE SEQUENCE</scope>
    <source>
        <strain evidence="7">NBRC 12854</strain>
    </source>
</reference>
<evidence type="ECO:0000256" key="1">
    <source>
        <dbReference type="ARBA" id="ARBA00010923"/>
    </source>
</evidence>
<dbReference type="GO" id="GO:0009307">
    <property type="term" value="P:DNA restriction-modification system"/>
    <property type="evidence" value="ECO:0007669"/>
    <property type="project" value="UniProtKB-KW"/>
</dbReference>
<dbReference type="PANTHER" id="PTHR43140">
    <property type="entry name" value="TYPE-1 RESTRICTION ENZYME ECOKI SPECIFICITY PROTEIN"/>
    <property type="match status" value="1"/>
</dbReference>
<keyword evidence="3" id="KW-0238">DNA-binding</keyword>
<evidence type="ECO:0000256" key="3">
    <source>
        <dbReference type="ARBA" id="ARBA00023125"/>
    </source>
</evidence>
<keyword evidence="5" id="KW-0175">Coiled coil</keyword>
<dbReference type="InterPro" id="IPR051212">
    <property type="entry name" value="Type-I_RE_S_subunit"/>
</dbReference>
<dbReference type="InterPro" id="IPR044946">
    <property type="entry name" value="Restrct_endonuc_typeI_TRD_sf"/>
</dbReference>
<organism evidence="7 8">
    <name type="scientific">Streptomyces albidoflavus</name>
    <dbReference type="NCBI Taxonomy" id="1886"/>
    <lineage>
        <taxon>Bacteria</taxon>
        <taxon>Bacillati</taxon>
        <taxon>Actinomycetota</taxon>
        <taxon>Actinomycetes</taxon>
        <taxon>Kitasatosporales</taxon>
        <taxon>Streptomycetaceae</taxon>
        <taxon>Streptomyces</taxon>
        <taxon>Streptomyces albidoflavus group</taxon>
    </lineage>
</organism>
<proteinExistence type="inferred from homology"/>
<dbReference type="Pfam" id="PF01420">
    <property type="entry name" value="Methylase_S"/>
    <property type="match status" value="2"/>
</dbReference>
<dbReference type="InterPro" id="IPR000055">
    <property type="entry name" value="Restrct_endonuc_typeI_TRD"/>
</dbReference>
<sequence length="408" mass="44338">MTSYRIKDIARINSRVLPEGTDEEFRFRYIDISAVDGLGNVLIPEEGVAFENAPSRARRLAPAGSVIVSTVRTYLKAIASVPESDDPLVFSTGFAVLEAMAGVDSRYLAYHCRSSLFIDAVVARSVGVSYPAISPSEIGDLPISLPALEEQRRIAEFLDVETARIDRLVAKRSEMRGLLALRRERIVESELGIDQNARRHMTPLKYLAEKVTVGIVVTPAKWYVESGGVPALRGLNVKPGLIDTENLVSISSEGNSENVKSRLAAGDVVIVRTGQAGAAAVVPEELDGANCIDLILVRPGRKLNSKYLQYVLNSNCVRAQVAENSVGSIQAHFNVGSMKQVSIPSIPLVEQEEIVAALDEKTGALDMLEQKLNEQEKLLADRRQALITAAVTGQLDVTTARPAHDRDL</sequence>
<dbReference type="GO" id="GO:0003677">
    <property type="term" value="F:DNA binding"/>
    <property type="evidence" value="ECO:0007669"/>
    <property type="project" value="UniProtKB-KW"/>
</dbReference>
<evidence type="ECO:0000259" key="6">
    <source>
        <dbReference type="Pfam" id="PF01420"/>
    </source>
</evidence>
<dbReference type="Proteomes" id="UP001051844">
    <property type="component" value="Unassembled WGS sequence"/>
</dbReference>
<comment type="subunit">
    <text evidence="4">The methyltransferase is composed of M and S polypeptides.</text>
</comment>
<keyword evidence="2" id="KW-0680">Restriction system</keyword>
<name>A0AA37BUA8_9ACTN</name>
<dbReference type="Gene3D" id="3.90.220.20">
    <property type="entry name" value="DNA methylase specificity domains"/>
    <property type="match status" value="2"/>
</dbReference>
<evidence type="ECO:0000313" key="8">
    <source>
        <dbReference type="Proteomes" id="UP001051844"/>
    </source>
</evidence>
<feature type="domain" description="Type I restriction modification DNA specificity" evidence="6">
    <location>
        <begin position="254"/>
        <end position="374"/>
    </location>
</feature>
<dbReference type="AlphaFoldDB" id="A0AA37BUA8"/>
<dbReference type="RefSeq" id="WP_129826056.1">
    <property type="nucleotide sequence ID" value="NZ_BNDZ01000003.1"/>
</dbReference>
<accession>A0AA37BUA8</accession>
<evidence type="ECO:0000256" key="4">
    <source>
        <dbReference type="ARBA" id="ARBA00038652"/>
    </source>
</evidence>
<comment type="caution">
    <text evidence="7">The sequence shown here is derived from an EMBL/GenBank/DDBJ whole genome shotgun (WGS) entry which is preliminary data.</text>
</comment>
<dbReference type="PANTHER" id="PTHR43140:SF1">
    <property type="entry name" value="TYPE I RESTRICTION ENZYME ECOKI SPECIFICITY SUBUNIT"/>
    <property type="match status" value="1"/>
</dbReference>
<protein>
    <recommendedName>
        <fullName evidence="6">Type I restriction modification DNA specificity domain-containing protein</fullName>
    </recommendedName>
</protein>
<gene>
    <name evidence="7" type="ORF">ScoT_10040</name>
</gene>
<comment type="similarity">
    <text evidence="1">Belongs to the type-I restriction system S methylase family.</text>
</comment>
<evidence type="ECO:0000313" key="7">
    <source>
        <dbReference type="EMBL" id="GHI44830.1"/>
    </source>
</evidence>